<keyword evidence="5" id="KW-1185">Reference proteome</keyword>
<dbReference type="InterPro" id="IPR027421">
    <property type="entry name" value="DNA_pol_lamdba_lyase_dom_sf"/>
</dbReference>
<dbReference type="Pfam" id="PF10391">
    <property type="entry name" value="DNA_pol_lambd_f"/>
    <property type="match status" value="1"/>
</dbReference>
<feature type="domain" description="DNA polymerase lambda fingers" evidence="3">
    <location>
        <begin position="287"/>
        <end position="317"/>
    </location>
</feature>
<dbReference type="GO" id="GO:0006284">
    <property type="term" value="P:base-excision repair"/>
    <property type="evidence" value="ECO:0007669"/>
    <property type="project" value="TreeGrafter"/>
</dbReference>
<dbReference type="Proteomes" id="UP000030671">
    <property type="component" value="Unassembled WGS sequence"/>
</dbReference>
<sequence>MPLKRPNSPAQRASSSSSESQTPSEIQIHPSKKTRLSAPTPTTSVALKGLKVHILDAKLDSVAIAEILALLVRCGAKACQTAVAADVVVTAVTMRKRLERHMDWEAAVSGLLPPARDTGTAHHLRRTVTIASRESDSSARLLTRSAVRSLARLSPPRVPAHLLPPAPPPAFDAASLDSDACFSCLRASPLVCANQGLCEQLDAMRRARELEGEERSALSYRRAVSVIKGTLQGFILLEAPWCSARQRPIYNIYPTFAAPKVEQYMTTGQIVEVQATLASPRFHALETLSTVYGIGATTARNLYALGLRTVEDLHKYYEVRLPSRDANDSAAVADEPGQALLRGAVIDLEEDGEEPWMKIALGLREDLGKKIPRSEVEEIHRVIISELETVQPGCVSTIIGGLHAHVILVGAMGWRTDGTAIGVESRRATTWISCSRIRTTCRASTPTTHWASLEKALTVFVLPSADSGGGGGRVVGGWTSSSRSRRRTGRRSSAGDGLDDVRARFAVLGEGTA</sequence>
<gene>
    <name evidence="4" type="ORF">HETIRDRAFT_447115</name>
</gene>
<reference evidence="4 5" key="1">
    <citation type="journal article" date="2012" name="New Phytol.">
        <title>Insight into trade-off between wood decay and parasitism from the genome of a fungal forest pathogen.</title>
        <authorList>
            <person name="Olson A."/>
            <person name="Aerts A."/>
            <person name="Asiegbu F."/>
            <person name="Belbahri L."/>
            <person name="Bouzid O."/>
            <person name="Broberg A."/>
            <person name="Canback B."/>
            <person name="Coutinho P.M."/>
            <person name="Cullen D."/>
            <person name="Dalman K."/>
            <person name="Deflorio G."/>
            <person name="van Diepen L.T."/>
            <person name="Dunand C."/>
            <person name="Duplessis S."/>
            <person name="Durling M."/>
            <person name="Gonthier P."/>
            <person name="Grimwood J."/>
            <person name="Fossdal C.G."/>
            <person name="Hansson D."/>
            <person name="Henrissat B."/>
            <person name="Hietala A."/>
            <person name="Himmelstrand K."/>
            <person name="Hoffmeister D."/>
            <person name="Hogberg N."/>
            <person name="James T.Y."/>
            <person name="Karlsson M."/>
            <person name="Kohler A."/>
            <person name="Kues U."/>
            <person name="Lee Y.H."/>
            <person name="Lin Y.C."/>
            <person name="Lind M."/>
            <person name="Lindquist E."/>
            <person name="Lombard V."/>
            <person name="Lucas S."/>
            <person name="Lunden K."/>
            <person name="Morin E."/>
            <person name="Murat C."/>
            <person name="Park J."/>
            <person name="Raffaello T."/>
            <person name="Rouze P."/>
            <person name="Salamov A."/>
            <person name="Schmutz J."/>
            <person name="Solheim H."/>
            <person name="Stahlberg J."/>
            <person name="Velez H."/>
            <person name="de Vries R.P."/>
            <person name="Wiebenga A."/>
            <person name="Woodward S."/>
            <person name="Yakovlev I."/>
            <person name="Garbelotto M."/>
            <person name="Martin F."/>
            <person name="Grigoriev I.V."/>
            <person name="Stenlid J."/>
        </authorList>
    </citation>
    <scope>NUCLEOTIDE SEQUENCE [LARGE SCALE GENOMIC DNA]</scope>
    <source>
        <strain evidence="4 5">TC 32-1</strain>
    </source>
</reference>
<feature type="compositionally biased region" description="Low complexity" evidence="2">
    <location>
        <begin position="8"/>
        <end position="25"/>
    </location>
</feature>
<protein>
    <recommendedName>
        <fullName evidence="3">DNA polymerase lambda fingers domain-containing protein</fullName>
    </recommendedName>
</protein>
<evidence type="ECO:0000256" key="1">
    <source>
        <dbReference type="PIRSR" id="PIRSR622312-50"/>
    </source>
</evidence>
<dbReference type="Gene3D" id="1.10.150.110">
    <property type="entry name" value="DNA polymerase beta, N-terminal domain-like"/>
    <property type="match status" value="1"/>
</dbReference>
<dbReference type="PANTHER" id="PTHR11276">
    <property type="entry name" value="DNA POLYMERASE TYPE-X FAMILY MEMBER"/>
    <property type="match status" value="1"/>
</dbReference>
<evidence type="ECO:0000259" key="3">
    <source>
        <dbReference type="Pfam" id="PF10391"/>
    </source>
</evidence>
<dbReference type="OrthoDB" id="205514at2759"/>
<dbReference type="GO" id="GO:0003887">
    <property type="term" value="F:DNA-directed DNA polymerase activity"/>
    <property type="evidence" value="ECO:0007669"/>
    <property type="project" value="InterPro"/>
</dbReference>
<dbReference type="STRING" id="747525.W4JMW1"/>
<dbReference type="eggNOG" id="KOG2534">
    <property type="taxonomic scope" value="Eukaryota"/>
</dbReference>
<dbReference type="GO" id="GO:0005634">
    <property type="term" value="C:nucleus"/>
    <property type="evidence" value="ECO:0007669"/>
    <property type="project" value="TreeGrafter"/>
</dbReference>
<dbReference type="EMBL" id="KI925467">
    <property type="protein sequence ID" value="ETW74868.1"/>
    <property type="molecule type" value="Genomic_DNA"/>
</dbReference>
<organism evidence="4 5">
    <name type="scientific">Heterobasidion irregulare (strain TC 32-1)</name>
    <dbReference type="NCBI Taxonomy" id="747525"/>
    <lineage>
        <taxon>Eukaryota</taxon>
        <taxon>Fungi</taxon>
        <taxon>Dikarya</taxon>
        <taxon>Basidiomycota</taxon>
        <taxon>Agaricomycotina</taxon>
        <taxon>Agaricomycetes</taxon>
        <taxon>Russulales</taxon>
        <taxon>Bondarzewiaceae</taxon>
        <taxon>Heterobasidion</taxon>
        <taxon>Heterobasidion annosum species complex</taxon>
    </lineage>
</organism>
<dbReference type="SUPFAM" id="SSF81585">
    <property type="entry name" value="PsbU/PolX domain-like"/>
    <property type="match status" value="1"/>
</dbReference>
<dbReference type="InterPro" id="IPR018944">
    <property type="entry name" value="DNA_pol_lambd_fingers_domain"/>
</dbReference>
<dbReference type="KEGG" id="hir:HETIRDRAFT_447115"/>
<dbReference type="RefSeq" id="XP_009553337.1">
    <property type="nucleotide sequence ID" value="XM_009555042.1"/>
</dbReference>
<evidence type="ECO:0000313" key="4">
    <source>
        <dbReference type="EMBL" id="ETW74868.1"/>
    </source>
</evidence>
<dbReference type="FunCoup" id="W4JMW1">
    <property type="interactions" value="188"/>
</dbReference>
<dbReference type="GeneID" id="20675733"/>
<evidence type="ECO:0000313" key="5">
    <source>
        <dbReference type="Proteomes" id="UP000030671"/>
    </source>
</evidence>
<dbReference type="AlphaFoldDB" id="W4JMW1"/>
<feature type="active site" description="Nucleophile; Schiff-base intermediate with DNA; for 5'-dRP lyase activity" evidence="1">
    <location>
        <position position="260"/>
    </location>
</feature>
<dbReference type="Gene3D" id="1.10.150.20">
    <property type="entry name" value="5' to 3' exonuclease, C-terminal subdomain"/>
    <property type="match status" value="1"/>
</dbReference>
<proteinExistence type="predicted"/>
<dbReference type="HOGENOM" id="CLU_008698_5_0_1"/>
<dbReference type="PANTHER" id="PTHR11276:SF42">
    <property type="entry name" value="DNA POLYMERASE BETA"/>
    <property type="match status" value="1"/>
</dbReference>
<dbReference type="InterPro" id="IPR022312">
    <property type="entry name" value="DNA_pol_X"/>
</dbReference>
<dbReference type="InParanoid" id="W4JMW1"/>
<dbReference type="SUPFAM" id="SSF47802">
    <property type="entry name" value="DNA polymerase beta, N-terminal domain-like"/>
    <property type="match status" value="1"/>
</dbReference>
<dbReference type="GO" id="GO:0006303">
    <property type="term" value="P:double-strand break repair via nonhomologous end joining"/>
    <property type="evidence" value="ECO:0007669"/>
    <property type="project" value="TreeGrafter"/>
</dbReference>
<evidence type="ECO:0000256" key="2">
    <source>
        <dbReference type="SAM" id="MobiDB-lite"/>
    </source>
</evidence>
<feature type="region of interest" description="Disordered" evidence="2">
    <location>
        <begin position="472"/>
        <end position="496"/>
    </location>
</feature>
<name>W4JMW1_HETIT</name>
<dbReference type="GO" id="GO:0003677">
    <property type="term" value="F:DNA binding"/>
    <property type="evidence" value="ECO:0007669"/>
    <property type="project" value="InterPro"/>
</dbReference>
<accession>W4JMW1</accession>
<feature type="region of interest" description="Disordered" evidence="2">
    <location>
        <begin position="1"/>
        <end position="40"/>
    </location>
</feature>